<keyword evidence="2" id="KW-1185">Reference proteome</keyword>
<gene>
    <name evidence="1" type="ORF">SHM_28120</name>
</gene>
<reference evidence="1 2" key="1">
    <citation type="journal article" date="2022" name="Front. Microbiol.">
        <title>Male-killing mechanisms vary between Spiroplasma species.</title>
        <authorList>
            <person name="Arai H."/>
            <person name="Inoue M."/>
            <person name="Kageyama D."/>
        </authorList>
    </citation>
    <scope>NUCLEOTIDE SEQUENCE [LARGE SCALE GENOMIC DNA]</scope>
    <source>
        <strain evidence="2">sHm</strain>
    </source>
</reference>
<protein>
    <submittedName>
        <fullName evidence="1">Uncharacterized protein</fullName>
    </submittedName>
</protein>
<dbReference type="Proteomes" id="UP001163387">
    <property type="component" value="Chromosome"/>
</dbReference>
<sequence>METNDLKSTFYFIFLKAIFKFQERKNKSFQNFLYYEVKWGVFTYVKSFLNNNHKIINCALKYNDYLYQKNDYEYTSFLEEVIIITNFTTNENEVLKLKRRGYNVHQIMKKLNLSYKNLFRIF</sequence>
<evidence type="ECO:0000313" key="2">
    <source>
        <dbReference type="Proteomes" id="UP001163387"/>
    </source>
</evidence>
<name>A0ABN6T571_9MOLU</name>
<accession>A0ABN6T571</accession>
<evidence type="ECO:0000313" key="1">
    <source>
        <dbReference type="EMBL" id="BDT05166.1"/>
    </source>
</evidence>
<proteinExistence type="predicted"/>
<organism evidence="1 2">
    <name type="scientific">Spiroplasma ixodetis</name>
    <dbReference type="NCBI Taxonomy" id="2141"/>
    <lineage>
        <taxon>Bacteria</taxon>
        <taxon>Bacillati</taxon>
        <taxon>Mycoplasmatota</taxon>
        <taxon>Mollicutes</taxon>
        <taxon>Entomoplasmatales</taxon>
        <taxon>Spiroplasmataceae</taxon>
        <taxon>Spiroplasma</taxon>
    </lineage>
</organism>
<dbReference type="EMBL" id="AP026933">
    <property type="protein sequence ID" value="BDT05166.1"/>
    <property type="molecule type" value="Genomic_DNA"/>
</dbReference>